<dbReference type="Pfam" id="PF00561">
    <property type="entry name" value="Abhydrolase_1"/>
    <property type="match status" value="1"/>
</dbReference>
<proteinExistence type="predicted"/>
<dbReference type="RefSeq" id="WP_353863655.1">
    <property type="nucleotide sequence ID" value="NZ_CP088295.1"/>
</dbReference>
<dbReference type="GO" id="GO:0016787">
    <property type="term" value="F:hydrolase activity"/>
    <property type="evidence" value="ECO:0007669"/>
    <property type="project" value="UniProtKB-KW"/>
</dbReference>
<dbReference type="PANTHER" id="PTHR43433">
    <property type="entry name" value="HYDROLASE, ALPHA/BETA FOLD FAMILY PROTEIN"/>
    <property type="match status" value="1"/>
</dbReference>
<evidence type="ECO:0000313" key="2">
    <source>
        <dbReference type="EMBL" id="UUY03143.1"/>
    </source>
</evidence>
<reference evidence="3" key="1">
    <citation type="submission" date="2021-11" db="EMBL/GenBank/DDBJ databases">
        <title>Cultivation dependent microbiological survey of springs from the worlds oldest radium mine currently devoted to the extraction of radon-saturated water.</title>
        <authorList>
            <person name="Kapinusova G."/>
            <person name="Smrhova T."/>
            <person name="Strejcek M."/>
            <person name="Suman J."/>
            <person name="Jani K."/>
            <person name="Pajer P."/>
            <person name="Uhlik O."/>
        </authorList>
    </citation>
    <scope>NUCLEOTIDE SEQUENCE [LARGE SCALE GENOMIC DNA]</scope>
    <source>
        <strain evidence="3">J379</strain>
    </source>
</reference>
<organism evidence="2 3">
    <name type="scientific">Svornostia abyssi</name>
    <dbReference type="NCBI Taxonomy" id="2898438"/>
    <lineage>
        <taxon>Bacteria</taxon>
        <taxon>Bacillati</taxon>
        <taxon>Actinomycetota</taxon>
        <taxon>Thermoleophilia</taxon>
        <taxon>Solirubrobacterales</taxon>
        <taxon>Baekduiaceae</taxon>
        <taxon>Svornostia</taxon>
    </lineage>
</organism>
<dbReference type="Proteomes" id="UP001058860">
    <property type="component" value="Chromosome"/>
</dbReference>
<gene>
    <name evidence="2" type="ORF">LRS13_21085</name>
</gene>
<dbReference type="SUPFAM" id="SSF53474">
    <property type="entry name" value="alpha/beta-Hydrolases"/>
    <property type="match status" value="1"/>
</dbReference>
<dbReference type="InterPro" id="IPR000073">
    <property type="entry name" value="AB_hydrolase_1"/>
</dbReference>
<dbReference type="Gene3D" id="3.40.50.1820">
    <property type="entry name" value="alpha/beta hydrolase"/>
    <property type="match status" value="1"/>
</dbReference>
<dbReference type="PANTHER" id="PTHR43433:SF5">
    <property type="entry name" value="AB HYDROLASE-1 DOMAIN-CONTAINING PROTEIN"/>
    <property type="match status" value="1"/>
</dbReference>
<protein>
    <submittedName>
        <fullName evidence="2">Alpha/beta hydrolase</fullName>
    </submittedName>
</protein>
<name>A0ABY5PET5_9ACTN</name>
<evidence type="ECO:0000259" key="1">
    <source>
        <dbReference type="Pfam" id="PF00561"/>
    </source>
</evidence>
<dbReference type="EMBL" id="CP088295">
    <property type="protein sequence ID" value="UUY03143.1"/>
    <property type="molecule type" value="Genomic_DNA"/>
</dbReference>
<keyword evidence="2" id="KW-0378">Hydrolase</keyword>
<dbReference type="PRINTS" id="PR00111">
    <property type="entry name" value="ABHYDROLASE"/>
</dbReference>
<sequence length="273" mass="29622">MPAARHGGVTVHYEDRGNPDGEPLVLIMGLGGSGASWFRMLPHLESEYRTLVVDNRGTGGTSDPPLARPLQLGDMVRDVVAVLDDAGVDAAHVHGVSMGGMISQQLALRHPDRVRSLALGCTTAGHRIGRQQPPWRLLAGGALGPIDRRRSWRVVEPALYAQRTITARRDRIKEDLRVRAGERIGVRTVPAQLIAAAGHRAHGRLQRLEGVPVTVIHGDEDRLIPVGVGRDLASRIPGAQFVELDQCGHVMSTDAEERYAEVLLAHLARAQRS</sequence>
<dbReference type="InterPro" id="IPR029058">
    <property type="entry name" value="AB_hydrolase_fold"/>
</dbReference>
<dbReference type="InterPro" id="IPR050471">
    <property type="entry name" value="AB_hydrolase"/>
</dbReference>
<accession>A0ABY5PET5</accession>
<feature type="domain" description="AB hydrolase-1" evidence="1">
    <location>
        <begin position="23"/>
        <end position="124"/>
    </location>
</feature>
<keyword evidence="3" id="KW-1185">Reference proteome</keyword>
<evidence type="ECO:0000313" key="3">
    <source>
        <dbReference type="Proteomes" id="UP001058860"/>
    </source>
</evidence>